<protein>
    <submittedName>
        <fullName evidence="6">Transcriptional regulator</fullName>
    </submittedName>
</protein>
<evidence type="ECO:0000259" key="5">
    <source>
        <dbReference type="PROSITE" id="PS50977"/>
    </source>
</evidence>
<organism evidence="6 7">
    <name type="scientific">Nonlabens tegetincola</name>
    <dbReference type="NCBI Taxonomy" id="323273"/>
    <lineage>
        <taxon>Bacteria</taxon>
        <taxon>Pseudomonadati</taxon>
        <taxon>Bacteroidota</taxon>
        <taxon>Flavobacteriia</taxon>
        <taxon>Flavobacteriales</taxon>
        <taxon>Flavobacteriaceae</taxon>
        <taxon>Nonlabens</taxon>
    </lineage>
</organism>
<reference evidence="6" key="1">
    <citation type="journal article" date="2014" name="Genome Announc.">
        <title>Draft Genome Sequences of Marine Flavobacterium Nonlabens Strains NR17, NR24, NR27, NR32, NR33, and Ara13.</title>
        <authorList>
            <person name="Nakanishi M."/>
            <person name="Meirelles P."/>
            <person name="Suzuki R."/>
            <person name="Takatani N."/>
            <person name="Mino S."/>
            <person name="Suda W."/>
            <person name="Oshima K."/>
            <person name="Hattori M."/>
            <person name="Ohkuma M."/>
            <person name="Hosokawa M."/>
            <person name="Miyashita K."/>
            <person name="Thompson F.L."/>
            <person name="Niwa A."/>
            <person name="Sawabe T."/>
            <person name="Sawabe T."/>
        </authorList>
    </citation>
    <scope>NUCLEOTIDE SEQUENCE [LARGE SCALE GENOMIC DNA]</scope>
    <source>
        <strain evidence="6">JCM 19294</strain>
    </source>
</reference>
<dbReference type="Pfam" id="PF00440">
    <property type="entry name" value="TetR_N"/>
    <property type="match status" value="1"/>
</dbReference>
<keyword evidence="3" id="KW-0804">Transcription</keyword>
<dbReference type="InterPro" id="IPR001647">
    <property type="entry name" value="HTH_TetR"/>
</dbReference>
<feature type="DNA-binding region" description="H-T-H motif" evidence="4">
    <location>
        <begin position="29"/>
        <end position="48"/>
    </location>
</feature>
<evidence type="ECO:0000256" key="3">
    <source>
        <dbReference type="ARBA" id="ARBA00023163"/>
    </source>
</evidence>
<evidence type="ECO:0000256" key="4">
    <source>
        <dbReference type="PROSITE-ProRule" id="PRU00335"/>
    </source>
</evidence>
<accession>A0A090Q100</accession>
<dbReference type="AlphaFoldDB" id="A0A090Q100"/>
<gene>
    <name evidence="6" type="ORF">JCM19294_1073</name>
</gene>
<keyword evidence="1" id="KW-0805">Transcription regulation</keyword>
<dbReference type="PANTHER" id="PTHR47506">
    <property type="entry name" value="TRANSCRIPTIONAL REGULATORY PROTEIN"/>
    <property type="match status" value="1"/>
</dbReference>
<dbReference type="PANTHER" id="PTHR47506:SF10">
    <property type="entry name" value="TRANSCRIPTIONAL REGULATORY PROTEIN"/>
    <property type="match status" value="1"/>
</dbReference>
<evidence type="ECO:0000256" key="2">
    <source>
        <dbReference type="ARBA" id="ARBA00023125"/>
    </source>
</evidence>
<dbReference type="InterPro" id="IPR036271">
    <property type="entry name" value="Tet_transcr_reg_TetR-rel_C_sf"/>
</dbReference>
<dbReference type="Proteomes" id="UP000029221">
    <property type="component" value="Unassembled WGS sequence"/>
</dbReference>
<dbReference type="PRINTS" id="PR00455">
    <property type="entry name" value="HTHTETR"/>
</dbReference>
<proteinExistence type="predicted"/>
<keyword evidence="2 4" id="KW-0238">DNA-binding</keyword>
<dbReference type="Gene3D" id="1.10.357.10">
    <property type="entry name" value="Tetracycline Repressor, domain 2"/>
    <property type="match status" value="1"/>
</dbReference>
<dbReference type="PROSITE" id="PS50977">
    <property type="entry name" value="HTH_TETR_2"/>
    <property type="match status" value="1"/>
</dbReference>
<comment type="caution">
    <text evidence="6">The sequence shown here is derived from an EMBL/GenBank/DDBJ whole genome shotgun (WGS) entry which is preliminary data.</text>
</comment>
<dbReference type="SUPFAM" id="SSF48498">
    <property type="entry name" value="Tetracyclin repressor-like, C-terminal domain"/>
    <property type="match status" value="1"/>
</dbReference>
<evidence type="ECO:0000313" key="6">
    <source>
        <dbReference type="EMBL" id="GAK96764.1"/>
    </source>
</evidence>
<evidence type="ECO:0000313" key="7">
    <source>
        <dbReference type="Proteomes" id="UP000029221"/>
    </source>
</evidence>
<evidence type="ECO:0000256" key="1">
    <source>
        <dbReference type="ARBA" id="ARBA00023015"/>
    </source>
</evidence>
<dbReference type="GO" id="GO:0003677">
    <property type="term" value="F:DNA binding"/>
    <property type="evidence" value="ECO:0007669"/>
    <property type="project" value="UniProtKB-UniRule"/>
</dbReference>
<dbReference type="STRING" id="319236.BST91_03080"/>
<dbReference type="eggNOG" id="COG1309">
    <property type="taxonomic scope" value="Bacteria"/>
</dbReference>
<dbReference type="InterPro" id="IPR009057">
    <property type="entry name" value="Homeodomain-like_sf"/>
</dbReference>
<sequence length="187" mass="21330">MPRIKEYNESDVLEKAMNLFWRNGFETTSMHMLEKEMGINKFSIYSSFGSKQGLLLASIKCYQEQLNSLLIEIEKGKNGKQAIKNYFYKFLSFSQRGNNKNGCLITNTKNELGDKAAPEIKNALVNFTLGVKDIFANALSKDSSRTVETINQQSDYLLIAMFGLSSASRVFDRDQLENYIEQIFNSI</sequence>
<keyword evidence="7" id="KW-1185">Reference proteome</keyword>
<dbReference type="RefSeq" id="WP_042278250.1">
    <property type="nucleotide sequence ID" value="NZ_BBML01000003.1"/>
</dbReference>
<name>A0A090Q100_9FLAO</name>
<feature type="domain" description="HTH tetR-type" evidence="5">
    <location>
        <begin position="6"/>
        <end position="66"/>
    </location>
</feature>
<dbReference type="EMBL" id="BBML01000003">
    <property type="protein sequence ID" value="GAK96764.1"/>
    <property type="molecule type" value="Genomic_DNA"/>
</dbReference>
<dbReference type="Gene3D" id="1.10.10.60">
    <property type="entry name" value="Homeodomain-like"/>
    <property type="match status" value="1"/>
</dbReference>
<dbReference type="SUPFAM" id="SSF46689">
    <property type="entry name" value="Homeodomain-like"/>
    <property type="match status" value="1"/>
</dbReference>